<dbReference type="GO" id="GO:0016491">
    <property type="term" value="F:oxidoreductase activity"/>
    <property type="evidence" value="ECO:0007669"/>
    <property type="project" value="InterPro"/>
</dbReference>
<protein>
    <submittedName>
        <fullName evidence="5">2Fe-2S iron-sulfur cluster binding domain-containing protein</fullName>
    </submittedName>
</protein>
<dbReference type="Pfam" id="PF00175">
    <property type="entry name" value="NAD_binding_1"/>
    <property type="match status" value="1"/>
</dbReference>
<dbReference type="PROSITE" id="PS51085">
    <property type="entry name" value="2FE2S_FER_2"/>
    <property type="match status" value="1"/>
</dbReference>
<dbReference type="GO" id="GO:0051536">
    <property type="term" value="F:iron-sulfur cluster binding"/>
    <property type="evidence" value="ECO:0007669"/>
    <property type="project" value="InterPro"/>
</dbReference>
<evidence type="ECO:0000313" key="5">
    <source>
        <dbReference type="EMBL" id="QIW11536.1"/>
    </source>
</evidence>
<dbReference type="RefSeq" id="WP_112869479.1">
    <property type="nucleotide sequence ID" value="NZ_CP021781.1"/>
</dbReference>
<dbReference type="KEGG" id="fad:CDH04_02240"/>
<feature type="domain" description="2Fe-2S ferredoxin-type" evidence="2">
    <location>
        <begin position="1"/>
        <end position="87"/>
    </location>
</feature>
<dbReference type="InterPro" id="IPR017938">
    <property type="entry name" value="Riboflavin_synthase-like_b-brl"/>
</dbReference>
<dbReference type="SUPFAM" id="SSF52343">
    <property type="entry name" value="Ferredoxin reductase-like, C-terminal NADP-linked domain"/>
    <property type="match status" value="1"/>
</dbReference>
<dbReference type="EMBL" id="CP043424">
    <property type="protein sequence ID" value="QIW11536.1"/>
    <property type="molecule type" value="Genomic_DNA"/>
</dbReference>
<dbReference type="Proteomes" id="UP000251120">
    <property type="component" value="Chromosome"/>
</dbReference>
<evidence type="ECO:0000313" key="4">
    <source>
        <dbReference type="EMBL" id="AXA33306.1"/>
    </source>
</evidence>
<dbReference type="PANTHER" id="PTHR47354:SF5">
    <property type="entry name" value="PROTEIN RFBI"/>
    <property type="match status" value="1"/>
</dbReference>
<organism evidence="4 6">
    <name type="scientific">Francisella adeliensis</name>
    <dbReference type="NCBI Taxonomy" id="2007306"/>
    <lineage>
        <taxon>Bacteria</taxon>
        <taxon>Pseudomonadati</taxon>
        <taxon>Pseudomonadota</taxon>
        <taxon>Gammaproteobacteria</taxon>
        <taxon>Thiotrichales</taxon>
        <taxon>Francisellaceae</taxon>
        <taxon>Francisella</taxon>
    </lineage>
</organism>
<reference evidence="5 7" key="2">
    <citation type="submission" date="2019-08" db="EMBL/GenBank/DDBJ databases">
        <title>Complete genome sequences of Francisella adeliensis (FSC1325 and FSC1326).</title>
        <authorList>
            <person name="Ohrman C."/>
            <person name="Uneklint I."/>
            <person name="Vallesi A."/>
            <person name="Karlsson L."/>
            <person name="Sjodin A."/>
        </authorList>
    </citation>
    <scope>NUCLEOTIDE SEQUENCE [LARGE SCALE GENOMIC DNA]</scope>
    <source>
        <strain evidence="5 7">FSC1325</strain>
    </source>
</reference>
<evidence type="ECO:0000313" key="6">
    <source>
        <dbReference type="Proteomes" id="UP000251120"/>
    </source>
</evidence>
<dbReference type="InterPro" id="IPR001433">
    <property type="entry name" value="OxRdtase_FAD/NAD-bd"/>
</dbReference>
<comment type="cofactor">
    <cofactor evidence="1">
        <name>[2Fe-2S] cluster</name>
        <dbReference type="ChEBI" id="CHEBI:190135"/>
    </cofactor>
</comment>
<dbReference type="Gene3D" id="3.10.20.30">
    <property type="match status" value="1"/>
</dbReference>
<dbReference type="InterPro" id="IPR050415">
    <property type="entry name" value="MRET"/>
</dbReference>
<accession>A0A2Z4XX62</accession>
<dbReference type="InterPro" id="IPR001041">
    <property type="entry name" value="2Fe-2S_ferredoxin-type"/>
</dbReference>
<dbReference type="InterPro" id="IPR017927">
    <property type="entry name" value="FAD-bd_FR_type"/>
</dbReference>
<dbReference type="PROSITE" id="PS51384">
    <property type="entry name" value="FAD_FR"/>
    <property type="match status" value="1"/>
</dbReference>
<dbReference type="Gene3D" id="3.40.50.80">
    <property type="entry name" value="Nucleotide-binding domain of ferredoxin-NADP reductase (FNR) module"/>
    <property type="match status" value="1"/>
</dbReference>
<gene>
    <name evidence="4" type="ORF">CDH04_02240</name>
    <name evidence="5" type="ORF">FZC43_02245</name>
</gene>
<name>A0A2Z4XX62_9GAMM</name>
<dbReference type="OrthoDB" id="9806195at2"/>
<dbReference type="Pfam" id="PF00111">
    <property type="entry name" value="Fer2"/>
    <property type="match status" value="1"/>
</dbReference>
<dbReference type="Proteomes" id="UP000681131">
    <property type="component" value="Chromosome"/>
</dbReference>
<dbReference type="Gene3D" id="2.40.30.10">
    <property type="entry name" value="Translation factors"/>
    <property type="match status" value="1"/>
</dbReference>
<dbReference type="PRINTS" id="PR00410">
    <property type="entry name" value="PHEHYDRXLASE"/>
</dbReference>
<keyword evidence="7" id="KW-1185">Reference proteome</keyword>
<dbReference type="SUPFAM" id="SSF63380">
    <property type="entry name" value="Riboflavin synthase domain-like"/>
    <property type="match status" value="1"/>
</dbReference>
<evidence type="ECO:0000259" key="3">
    <source>
        <dbReference type="PROSITE" id="PS51384"/>
    </source>
</evidence>
<evidence type="ECO:0000313" key="7">
    <source>
        <dbReference type="Proteomes" id="UP000681131"/>
    </source>
</evidence>
<dbReference type="AlphaFoldDB" id="A0A2Z4XX62"/>
<dbReference type="Pfam" id="PF00970">
    <property type="entry name" value="FAD_binding_6"/>
    <property type="match status" value="1"/>
</dbReference>
<dbReference type="InterPro" id="IPR039261">
    <property type="entry name" value="FNR_nucleotide-bd"/>
</dbReference>
<evidence type="ECO:0000259" key="2">
    <source>
        <dbReference type="PROSITE" id="PS51085"/>
    </source>
</evidence>
<dbReference type="SUPFAM" id="SSF54292">
    <property type="entry name" value="2Fe-2S ferredoxin-like"/>
    <property type="match status" value="1"/>
</dbReference>
<dbReference type="PRINTS" id="PR00371">
    <property type="entry name" value="FPNCR"/>
</dbReference>
<sequence>MVFYYEGQAYKLQNDETVLDCLLRNNVSYNHSCKSGICQSCIAKISIGDINSLWQKGLKETLQSQGYFLPCIAKLESSITFSTSENDVIETTATIKELDYLNYNVMSVKLIVDDFSAWIAGQYINLINNDGDARSYSIANIPYSDNYIELHIKIIDNGKIGNWLKNDAKVNSTVKLRGPSGDCFYYNPKKESYPLLLAGTGTGLAPLIGIVKDAIKQNHQGEMIIIHGGCSNQDLYYNDQLQAFAKAYSNIEYYSSVLDDKDSRTIDKIFLQHAAKYKTAKAYVCGPVEITKKLKTAAFLAGIASNNIYSDAFIY</sequence>
<dbReference type="InterPro" id="IPR001709">
    <property type="entry name" value="Flavoprot_Pyr_Nucl_cyt_Rdtase"/>
</dbReference>
<dbReference type="CDD" id="cd00207">
    <property type="entry name" value="fer2"/>
    <property type="match status" value="1"/>
</dbReference>
<proteinExistence type="predicted"/>
<dbReference type="InterPro" id="IPR036010">
    <property type="entry name" value="2Fe-2S_ferredoxin-like_sf"/>
</dbReference>
<dbReference type="InterPro" id="IPR012675">
    <property type="entry name" value="Beta-grasp_dom_sf"/>
</dbReference>
<dbReference type="InterPro" id="IPR008333">
    <property type="entry name" value="Cbr1-like_FAD-bd_dom"/>
</dbReference>
<evidence type="ECO:0000256" key="1">
    <source>
        <dbReference type="ARBA" id="ARBA00034078"/>
    </source>
</evidence>
<dbReference type="PANTHER" id="PTHR47354">
    <property type="entry name" value="NADH OXIDOREDUCTASE HCR"/>
    <property type="match status" value="1"/>
</dbReference>
<feature type="domain" description="FAD-binding FR-type" evidence="3">
    <location>
        <begin position="88"/>
        <end position="186"/>
    </location>
</feature>
<reference evidence="4 6" key="1">
    <citation type="submission" date="2017-06" db="EMBL/GenBank/DDBJ databases">
        <title>Complete genome of Francisella adeliensis.</title>
        <authorList>
            <person name="Vallesi A."/>
            <person name="Sjodin A."/>
        </authorList>
    </citation>
    <scope>NUCLEOTIDE SEQUENCE [LARGE SCALE GENOMIC DNA]</scope>
    <source>
        <strain evidence="4 6">FDC440</strain>
    </source>
</reference>
<dbReference type="EMBL" id="CP021781">
    <property type="protein sequence ID" value="AXA33306.1"/>
    <property type="molecule type" value="Genomic_DNA"/>
</dbReference>